<accession>A0ABR8VDV6</accession>
<feature type="transmembrane region" description="Helical" evidence="6">
    <location>
        <begin position="668"/>
        <end position="687"/>
    </location>
</feature>
<dbReference type="EMBL" id="JACSPQ010000017">
    <property type="protein sequence ID" value="MBD8002913.1"/>
    <property type="molecule type" value="Genomic_DNA"/>
</dbReference>
<keyword evidence="10" id="KW-1185">Reference proteome</keyword>
<organism evidence="9 10">
    <name type="scientific">Phocaeicola faecium</name>
    <dbReference type="NCBI Taxonomy" id="2762213"/>
    <lineage>
        <taxon>Bacteria</taxon>
        <taxon>Pseudomonadati</taxon>
        <taxon>Bacteroidota</taxon>
        <taxon>Bacteroidia</taxon>
        <taxon>Bacteroidales</taxon>
        <taxon>Bacteroidaceae</taxon>
        <taxon>Phocaeicola</taxon>
    </lineage>
</organism>
<feature type="transmembrane region" description="Helical" evidence="6">
    <location>
        <begin position="332"/>
        <end position="351"/>
    </location>
</feature>
<evidence type="ECO:0000256" key="1">
    <source>
        <dbReference type="ARBA" id="ARBA00004651"/>
    </source>
</evidence>
<protein>
    <submittedName>
        <fullName evidence="9">ABC transporter permease</fullName>
    </submittedName>
</protein>
<reference evidence="9 10" key="1">
    <citation type="submission" date="2020-08" db="EMBL/GenBank/DDBJ databases">
        <title>A Genomic Blueprint of the Chicken Gut Microbiome.</title>
        <authorList>
            <person name="Gilroy R."/>
            <person name="Ravi A."/>
            <person name="Getino M."/>
            <person name="Pursley I."/>
            <person name="Horton D.L."/>
            <person name="Alikhan N.-F."/>
            <person name="Baker D."/>
            <person name="Gharbi K."/>
            <person name="Hall N."/>
            <person name="Watson M."/>
            <person name="Adriaenssens E.M."/>
            <person name="Foster-Nyarko E."/>
            <person name="Jarju S."/>
            <person name="Secka A."/>
            <person name="Antonio M."/>
            <person name="Oren A."/>
            <person name="Chaudhuri R."/>
            <person name="La Ragione R.M."/>
            <person name="Hildebrand F."/>
            <person name="Pallen M.J."/>
        </authorList>
    </citation>
    <scope>NUCLEOTIDE SEQUENCE [LARGE SCALE GENOMIC DNA]</scope>
    <source>
        <strain evidence="9 10">Sa1YUN3</strain>
    </source>
</reference>
<dbReference type="InterPro" id="IPR025857">
    <property type="entry name" value="MacB_PCD"/>
</dbReference>
<dbReference type="Pfam" id="PF02687">
    <property type="entry name" value="FtsX"/>
    <property type="match status" value="2"/>
</dbReference>
<feature type="domain" description="ABC3 transporter permease C-terminal" evidence="7">
    <location>
        <begin position="670"/>
        <end position="783"/>
    </location>
</feature>
<keyword evidence="3 6" id="KW-0812">Transmembrane</keyword>
<dbReference type="InterPro" id="IPR050250">
    <property type="entry name" value="Macrolide_Exporter_MacB"/>
</dbReference>
<comment type="caution">
    <text evidence="9">The sequence shown here is derived from an EMBL/GenBank/DDBJ whole genome shotgun (WGS) entry which is preliminary data.</text>
</comment>
<keyword evidence="4 6" id="KW-1133">Transmembrane helix</keyword>
<dbReference type="PANTHER" id="PTHR30572">
    <property type="entry name" value="MEMBRANE COMPONENT OF TRANSPORTER-RELATED"/>
    <property type="match status" value="1"/>
</dbReference>
<keyword evidence="5 6" id="KW-0472">Membrane</keyword>
<evidence type="ECO:0000259" key="8">
    <source>
        <dbReference type="Pfam" id="PF12704"/>
    </source>
</evidence>
<evidence type="ECO:0000256" key="5">
    <source>
        <dbReference type="ARBA" id="ARBA00023136"/>
    </source>
</evidence>
<dbReference type="PANTHER" id="PTHR30572:SF18">
    <property type="entry name" value="ABC-TYPE MACROLIDE FAMILY EXPORT SYSTEM PERMEASE COMPONENT 2"/>
    <property type="match status" value="1"/>
</dbReference>
<evidence type="ECO:0000256" key="6">
    <source>
        <dbReference type="SAM" id="Phobius"/>
    </source>
</evidence>
<evidence type="ECO:0000256" key="3">
    <source>
        <dbReference type="ARBA" id="ARBA00022692"/>
    </source>
</evidence>
<dbReference type="InterPro" id="IPR003838">
    <property type="entry name" value="ABC3_permease_C"/>
</dbReference>
<evidence type="ECO:0000313" key="9">
    <source>
        <dbReference type="EMBL" id="MBD8002913.1"/>
    </source>
</evidence>
<dbReference type="Proteomes" id="UP000616346">
    <property type="component" value="Unassembled WGS sequence"/>
</dbReference>
<name>A0ABR8VDV6_9BACT</name>
<evidence type="ECO:0000256" key="4">
    <source>
        <dbReference type="ARBA" id="ARBA00022989"/>
    </source>
</evidence>
<feature type="domain" description="ABC3 transporter permease C-terminal" evidence="7">
    <location>
        <begin position="283"/>
        <end position="398"/>
    </location>
</feature>
<feature type="transmembrane region" description="Helical" evidence="6">
    <location>
        <begin position="276"/>
        <end position="299"/>
    </location>
</feature>
<evidence type="ECO:0000256" key="2">
    <source>
        <dbReference type="ARBA" id="ARBA00022475"/>
    </source>
</evidence>
<feature type="transmembrane region" description="Helical" evidence="6">
    <location>
        <begin position="753"/>
        <end position="776"/>
    </location>
</feature>
<feature type="transmembrane region" description="Helical" evidence="6">
    <location>
        <begin position="719"/>
        <end position="738"/>
    </location>
</feature>
<feature type="transmembrane region" description="Helical" evidence="6">
    <location>
        <begin position="415"/>
        <end position="437"/>
    </location>
</feature>
<feature type="transmembrane region" description="Helical" evidence="6">
    <location>
        <begin position="371"/>
        <end position="394"/>
    </location>
</feature>
<dbReference type="RefSeq" id="WP_191710596.1">
    <property type="nucleotide sequence ID" value="NZ_JACSPQ010000017.1"/>
</dbReference>
<evidence type="ECO:0000259" key="7">
    <source>
        <dbReference type="Pfam" id="PF02687"/>
    </source>
</evidence>
<gene>
    <name evidence="9" type="ORF">H9626_11950</name>
</gene>
<evidence type="ECO:0000313" key="10">
    <source>
        <dbReference type="Proteomes" id="UP000616346"/>
    </source>
</evidence>
<comment type="subcellular location">
    <subcellularLocation>
        <location evidence="1">Cell membrane</location>
        <topology evidence="1">Multi-pass membrane protein</topology>
    </subcellularLocation>
</comment>
<sequence>MGRIFKSLFRRGEANGIKIFCLGVGLAIGLTLLAEVIFERSYDDFIPRLEDTYRVESNFLGKDNDGWRSYSQTAGAIAPGIKSYCPEVEAATRFTELMFGSPFQSEDNKVIRGKVLLCDSSFFDVFPLPILMGESPHTGLEKPGNVYISKKLLDVLGEGIIGHTLSWQENPKVKFTVVGVFGDLPENSHLPDLNMAVALSSIGWYSWDGRDNWIGNDRYKSYVRLRSGTNPEQLKPNIKKMIDDHVGEELEQAGLKLDYTLYPVKKIFVSSDYNRVMNIVFLAFAVIMLLTAMLNYILLSISSMVNRAKTVATYRCYGAGSKDIYRMILAESFLHVGILSLALAVLIIFGLQDFLQEQIGHSLQSLFPPQTIIICILVTLAVVVVCGVMPGYLYTRIPVTYAYRRYTESKRHWKLGLLFVQFLLTTLFVNLLAVIGLQYHTLTNYDAGFEYKSVAMVGLPNVPMAERERCVQELRRLPNVVSLTWGYQSPADRCSGNNVYLPDTKEQLMNVADMYDVGSDYHKTFQIPLVEGEVFTPHLQDTVTRQAMVSRRFVERMKALAGWEGSAVGKSFFLSEHGGPLTICGVYEEIHIGSQMTEQRDERPTVMFYGDKPIGRLFIRFRQMSPEAMQEAQAVVDRTMTSQDKIVTSLGLEMNSLYVQLLHVRNSVLFAGLCVLIIALIGLMAYIRDEVTRRRSEIAIRIIHGASVADVQRLFLTDLLKIALPAVVVGALLAWKVGENILQLFAVKIELSWWIFTGCTLIVLLIVVMLAALLVLKAARVNPTENLKTE</sequence>
<dbReference type="Pfam" id="PF12704">
    <property type="entry name" value="MacB_PCD"/>
    <property type="match status" value="1"/>
</dbReference>
<feature type="domain" description="MacB-like periplasmic core" evidence="8">
    <location>
        <begin position="22"/>
        <end position="239"/>
    </location>
</feature>
<proteinExistence type="predicted"/>
<keyword evidence="2" id="KW-1003">Cell membrane</keyword>